<dbReference type="InterPro" id="IPR020845">
    <property type="entry name" value="AMP-binding_CS"/>
</dbReference>
<dbReference type="Pfam" id="PF13193">
    <property type="entry name" value="AMP-binding_C"/>
    <property type="match status" value="1"/>
</dbReference>
<keyword evidence="2" id="KW-0436">Ligase</keyword>
<dbReference type="RefSeq" id="WP_243067593.1">
    <property type="nucleotide sequence ID" value="NZ_JAIVFK010000072.1"/>
</dbReference>
<dbReference type="Gene3D" id="3.30.300.30">
    <property type="match status" value="1"/>
</dbReference>
<accession>A0ABS9Z7S5</accession>
<reference evidence="5" key="1">
    <citation type="journal article" date="2022" name="ISME J.">
        <title>Identification of active gaseous-alkane degraders at natural gas seeps.</title>
        <authorList>
            <person name="Farhan Ul Haque M."/>
            <person name="Hernandez M."/>
            <person name="Crombie A.T."/>
            <person name="Murrell J.C."/>
        </authorList>
    </citation>
    <scope>NUCLEOTIDE SEQUENCE</scope>
    <source>
        <strain evidence="5">PC2</strain>
    </source>
</reference>
<feature type="domain" description="AMP-binding enzyme C-terminal" evidence="4">
    <location>
        <begin position="411"/>
        <end position="486"/>
    </location>
</feature>
<evidence type="ECO:0000256" key="1">
    <source>
        <dbReference type="ARBA" id="ARBA00006432"/>
    </source>
</evidence>
<evidence type="ECO:0000256" key="2">
    <source>
        <dbReference type="ARBA" id="ARBA00022598"/>
    </source>
</evidence>
<comment type="similarity">
    <text evidence="1">Belongs to the ATP-dependent AMP-binding enzyme family.</text>
</comment>
<dbReference type="Proteomes" id="UP001139104">
    <property type="component" value="Unassembled WGS sequence"/>
</dbReference>
<dbReference type="PANTHER" id="PTHR43201:SF5">
    <property type="entry name" value="MEDIUM-CHAIN ACYL-COA LIGASE ACSF2, MITOCHONDRIAL"/>
    <property type="match status" value="1"/>
</dbReference>
<protein>
    <submittedName>
        <fullName evidence="5">AMP-binding protein</fullName>
    </submittedName>
</protein>
<dbReference type="EMBL" id="JAIVFP010000001">
    <property type="protein sequence ID" value="MCI4683652.1"/>
    <property type="molecule type" value="Genomic_DNA"/>
</dbReference>
<dbReference type="InterPro" id="IPR000873">
    <property type="entry name" value="AMP-dep_synth/lig_dom"/>
</dbReference>
<dbReference type="Pfam" id="PF00501">
    <property type="entry name" value="AMP-binding"/>
    <property type="match status" value="1"/>
</dbReference>
<sequence length="499" mass="54266">MNIANWLYQTAMSRPERDAILVGAELRHNYASLLQAICARAAELSERYRVAKGDRVAIFAKNCPEYIELLHACWWIGAVAVPVNCKLHPSEAEWILRHAGATLVYTDGGGVFGPSEYFREAAIAARTETGADVVRPIALEDGELAWLFYTSGTTGKPKGAMLSHGNLRNMALCYTADVDNASAADAVLYAAPMSHGAGLYMFAHLRAGGAHLVPPSRGFDCDEIIDLAITRGDLVFFAAPTMVKRLIAASRLRGFDGAGIRTIIYGGGPMYLADLEEALELFGPRFVQIYGQGETPMTIAALSRDLIADADECRSHRRRASVGVAQSCVEIAIVDGDGNALPPGRTGEICVKSPTVMLGYWRDDRATAETIRDGWLHTGDLGHISGDGFIYLTDRSKDVIISGGTNIYPREVEEALLAHPAVFEVAVVGEPESEWGEQVVAHIVLAPDERASEEELDNWCRQRMAAFKRPKKYVFVVELPKNSYGKILKTALRANAPAG</sequence>
<dbReference type="InterPro" id="IPR045851">
    <property type="entry name" value="AMP-bd_C_sf"/>
</dbReference>
<organism evidence="5 6">
    <name type="scientific">Candidatus Rhodoblastus alkanivorans</name>
    <dbReference type="NCBI Taxonomy" id="2954117"/>
    <lineage>
        <taxon>Bacteria</taxon>
        <taxon>Pseudomonadati</taxon>
        <taxon>Pseudomonadota</taxon>
        <taxon>Alphaproteobacteria</taxon>
        <taxon>Hyphomicrobiales</taxon>
        <taxon>Rhodoblastaceae</taxon>
        <taxon>Rhodoblastus</taxon>
    </lineage>
</organism>
<feature type="domain" description="AMP-dependent synthetase/ligase" evidence="3">
    <location>
        <begin position="9"/>
        <end position="361"/>
    </location>
</feature>
<dbReference type="PROSITE" id="PS00455">
    <property type="entry name" value="AMP_BINDING"/>
    <property type="match status" value="1"/>
</dbReference>
<dbReference type="PANTHER" id="PTHR43201">
    <property type="entry name" value="ACYL-COA SYNTHETASE"/>
    <property type="match status" value="1"/>
</dbReference>
<proteinExistence type="inferred from homology"/>
<gene>
    <name evidence="5" type="ORF">K2U94_12885</name>
</gene>
<evidence type="ECO:0000313" key="6">
    <source>
        <dbReference type="Proteomes" id="UP001139104"/>
    </source>
</evidence>
<dbReference type="SUPFAM" id="SSF56801">
    <property type="entry name" value="Acetyl-CoA synthetase-like"/>
    <property type="match status" value="1"/>
</dbReference>
<dbReference type="InterPro" id="IPR042099">
    <property type="entry name" value="ANL_N_sf"/>
</dbReference>
<evidence type="ECO:0000259" key="4">
    <source>
        <dbReference type="Pfam" id="PF13193"/>
    </source>
</evidence>
<evidence type="ECO:0000313" key="5">
    <source>
        <dbReference type="EMBL" id="MCI4683652.1"/>
    </source>
</evidence>
<comment type="caution">
    <text evidence="5">The sequence shown here is derived from an EMBL/GenBank/DDBJ whole genome shotgun (WGS) entry which is preliminary data.</text>
</comment>
<dbReference type="Gene3D" id="3.40.50.12780">
    <property type="entry name" value="N-terminal domain of ligase-like"/>
    <property type="match status" value="1"/>
</dbReference>
<evidence type="ECO:0000259" key="3">
    <source>
        <dbReference type="Pfam" id="PF00501"/>
    </source>
</evidence>
<dbReference type="InterPro" id="IPR025110">
    <property type="entry name" value="AMP-bd_C"/>
</dbReference>
<keyword evidence="6" id="KW-1185">Reference proteome</keyword>
<name>A0ABS9Z7S5_9HYPH</name>